<protein>
    <recommendedName>
        <fullName evidence="4">Capsid assembly protein</fullName>
    </recommendedName>
</protein>
<dbReference type="Proteomes" id="UP000577346">
    <property type="component" value="Unassembled WGS sequence"/>
</dbReference>
<name>A0A7W2R1I8_9PSED</name>
<dbReference type="RefSeq" id="WP_010953253.1">
    <property type="nucleotide sequence ID" value="NZ_JACGDA010000084.1"/>
</dbReference>
<evidence type="ECO:0000313" key="3">
    <source>
        <dbReference type="Proteomes" id="UP000577346"/>
    </source>
</evidence>
<evidence type="ECO:0008006" key="4">
    <source>
        <dbReference type="Google" id="ProtNLM"/>
    </source>
</evidence>
<organism evidence="2 3">
    <name type="scientific">Pseudomonas juntendi</name>
    <dbReference type="NCBI Taxonomy" id="2666183"/>
    <lineage>
        <taxon>Bacteria</taxon>
        <taxon>Pseudomonadati</taxon>
        <taxon>Pseudomonadota</taxon>
        <taxon>Gammaproteobacteria</taxon>
        <taxon>Pseudomonadales</taxon>
        <taxon>Pseudomonadaceae</taxon>
        <taxon>Pseudomonas</taxon>
    </lineage>
</organism>
<proteinExistence type="predicted"/>
<dbReference type="InterPro" id="IPR008768">
    <property type="entry name" value="Gp9-like"/>
</dbReference>
<gene>
    <name evidence="2" type="ORF">H4C15_25265</name>
</gene>
<accession>A0A7W2R1I8</accession>
<comment type="caution">
    <text evidence="2">The sequence shown here is derived from an EMBL/GenBank/DDBJ whole genome shotgun (WGS) entry which is preliminary data.</text>
</comment>
<feature type="region of interest" description="Disordered" evidence="1">
    <location>
        <begin position="30"/>
        <end position="54"/>
    </location>
</feature>
<evidence type="ECO:0000313" key="2">
    <source>
        <dbReference type="EMBL" id="MBA6150764.1"/>
    </source>
</evidence>
<feature type="compositionally biased region" description="Low complexity" evidence="1">
    <location>
        <begin position="69"/>
        <end position="89"/>
    </location>
</feature>
<dbReference type="AlphaFoldDB" id="A0A7W2R1I8"/>
<sequence length="259" mass="27224">MESIEIVSPNPSAPEGHDEAMIAAIDKANAGPVGDNITTPAETVERPEGLPEGFDSWDQLAKAYADLKAPAPETPAATAEPEPSTATPDEASKALESKGLDLDEFSQEFDRTGALSPESYDRLAKAGYPRGVVDQYVAGQQALADQHISAIKGEAGGADEYASLVTWAKANLAPAQIEAFNTAVNGSLEQAKLAVNGLNAQYRSAIGSEPNLIGGGKAAAADVFESTSQVTEAMSDKRYRSDPAYRARVQAKLLRSNVF</sequence>
<reference evidence="2 3" key="1">
    <citation type="submission" date="2020-07" db="EMBL/GenBank/DDBJ databases">
        <title>Diversity of carbapenemase encoding genes among Pseudomonas putida group clinical isolates in a tertiary Brazilian hospital.</title>
        <authorList>
            <person name="Alberto-Lei F."/>
            <person name="Nodari C.S."/>
            <person name="Streling A.P."/>
            <person name="Paulino J.T."/>
            <person name="Bessa-Neto F.O."/>
            <person name="Cayo R."/>
            <person name="Gales A.C."/>
        </authorList>
    </citation>
    <scope>NUCLEOTIDE SEQUENCE [LARGE SCALE GENOMIC DNA]</scope>
    <source>
        <strain evidence="2 3">11213</strain>
    </source>
</reference>
<dbReference type="EMBL" id="JACGDA010000084">
    <property type="protein sequence ID" value="MBA6150764.1"/>
    <property type="molecule type" value="Genomic_DNA"/>
</dbReference>
<feature type="region of interest" description="Disordered" evidence="1">
    <location>
        <begin position="69"/>
        <end position="92"/>
    </location>
</feature>
<dbReference type="Pfam" id="PF05396">
    <property type="entry name" value="Phage_T7_Capsid"/>
    <property type="match status" value="1"/>
</dbReference>
<evidence type="ECO:0000256" key="1">
    <source>
        <dbReference type="SAM" id="MobiDB-lite"/>
    </source>
</evidence>